<gene>
    <name evidence="2" type="ORF">SAMN05216377_106244</name>
</gene>
<dbReference type="InterPro" id="IPR004360">
    <property type="entry name" value="Glyas_Fos-R_dOase_dom"/>
</dbReference>
<organism evidence="2 3">
    <name type="scientific">Pseudonocardia oroxyli</name>
    <dbReference type="NCBI Taxonomy" id="366584"/>
    <lineage>
        <taxon>Bacteria</taxon>
        <taxon>Bacillati</taxon>
        <taxon>Actinomycetota</taxon>
        <taxon>Actinomycetes</taxon>
        <taxon>Pseudonocardiales</taxon>
        <taxon>Pseudonocardiaceae</taxon>
        <taxon>Pseudonocardia</taxon>
    </lineage>
</organism>
<dbReference type="RefSeq" id="WP_093082312.1">
    <property type="nucleotide sequence ID" value="NZ_FNBE01000006.1"/>
</dbReference>
<dbReference type="Proteomes" id="UP000198967">
    <property type="component" value="Unassembled WGS sequence"/>
</dbReference>
<dbReference type="OrthoDB" id="2453533at2"/>
<dbReference type="InterPro" id="IPR037523">
    <property type="entry name" value="VOC_core"/>
</dbReference>
<feature type="domain" description="VOC" evidence="1">
    <location>
        <begin position="2"/>
        <end position="111"/>
    </location>
</feature>
<dbReference type="Pfam" id="PF00903">
    <property type="entry name" value="Glyoxalase"/>
    <property type="match status" value="1"/>
</dbReference>
<dbReference type="InterPro" id="IPR029068">
    <property type="entry name" value="Glyas_Bleomycin-R_OHBP_Dase"/>
</dbReference>
<dbReference type="SUPFAM" id="SSF54593">
    <property type="entry name" value="Glyoxalase/Bleomycin resistance protein/Dihydroxybiphenyl dioxygenase"/>
    <property type="match status" value="1"/>
</dbReference>
<dbReference type="STRING" id="366584.SAMN05216377_106244"/>
<dbReference type="GO" id="GO:0051213">
    <property type="term" value="F:dioxygenase activity"/>
    <property type="evidence" value="ECO:0007669"/>
    <property type="project" value="UniProtKB-KW"/>
</dbReference>
<dbReference type="EMBL" id="FNBE01000006">
    <property type="protein sequence ID" value="SDF73379.1"/>
    <property type="molecule type" value="Genomic_DNA"/>
</dbReference>
<dbReference type="Gene3D" id="3.10.180.10">
    <property type="entry name" value="2,3-Dihydroxybiphenyl 1,2-Dioxygenase, domain 1"/>
    <property type="match status" value="1"/>
</dbReference>
<evidence type="ECO:0000259" key="1">
    <source>
        <dbReference type="PROSITE" id="PS51819"/>
    </source>
</evidence>
<evidence type="ECO:0000313" key="3">
    <source>
        <dbReference type="Proteomes" id="UP000198967"/>
    </source>
</evidence>
<accession>A0A1G7NJA8</accession>
<reference evidence="2 3" key="1">
    <citation type="submission" date="2016-10" db="EMBL/GenBank/DDBJ databases">
        <authorList>
            <person name="de Groot N.N."/>
        </authorList>
    </citation>
    <scope>NUCLEOTIDE SEQUENCE [LARGE SCALE GENOMIC DNA]</scope>
    <source>
        <strain evidence="2 3">CGMCC 4.3143</strain>
    </source>
</reference>
<name>A0A1G7NJA8_PSEOR</name>
<proteinExistence type="predicted"/>
<keyword evidence="2" id="KW-0223">Dioxygenase</keyword>
<sequence length="111" mass="12078">MSIDRLLAQSTVSDLDVAREWYERLFGCAPDATPMDGLLEWHLSDTFGVQVWAEPDRAGRSSMVLDESDLDALAARLTAAGIADATPEQATSSRILRLDDPDGNRVVFTGP</sequence>
<dbReference type="PROSITE" id="PS51819">
    <property type="entry name" value="VOC"/>
    <property type="match status" value="1"/>
</dbReference>
<protein>
    <submittedName>
        <fullName evidence="2">Predicted dioxygenase of extradiol dioxygenase family</fullName>
    </submittedName>
</protein>
<keyword evidence="3" id="KW-1185">Reference proteome</keyword>
<dbReference type="AlphaFoldDB" id="A0A1G7NJA8"/>
<keyword evidence="2" id="KW-0560">Oxidoreductase</keyword>
<evidence type="ECO:0000313" key="2">
    <source>
        <dbReference type="EMBL" id="SDF73379.1"/>
    </source>
</evidence>